<feature type="region of interest" description="Disordered" evidence="1">
    <location>
        <begin position="1"/>
        <end position="43"/>
    </location>
</feature>
<dbReference type="Proteomes" id="UP000242367">
    <property type="component" value="Unassembled WGS sequence"/>
</dbReference>
<evidence type="ECO:0000256" key="1">
    <source>
        <dbReference type="SAM" id="MobiDB-lite"/>
    </source>
</evidence>
<proteinExistence type="predicted"/>
<feature type="compositionally biased region" description="Basic and acidic residues" evidence="1">
    <location>
        <begin position="216"/>
        <end position="229"/>
    </location>
</feature>
<reference evidence="3 4" key="1">
    <citation type="journal article" date="2017" name="Chemistry">
        <title>Isolation, Biosynthesis and Chemical Modifications of Rubterolones A-F: Rare Tropolone Alkaloids from Actinomadura sp. 5-2.</title>
        <authorList>
            <person name="Guo H."/>
            <person name="Benndorf R."/>
            <person name="Leichnitz D."/>
            <person name="Klassen J.L."/>
            <person name="Vollmers J."/>
            <person name="Gorls H."/>
            <person name="Steinacker M."/>
            <person name="Weigel C."/>
            <person name="Dahse H.M."/>
            <person name="Kaster A.K."/>
            <person name="de Beer Z.W."/>
            <person name="Poulsen M."/>
            <person name="Beemelmanns C."/>
        </authorList>
    </citation>
    <scope>NUCLEOTIDE SEQUENCE [LARGE SCALE GENOMIC DNA]</scope>
    <source>
        <strain evidence="3 4">5-2</strain>
    </source>
</reference>
<dbReference type="RefSeq" id="WP_146059074.1">
    <property type="nucleotide sequence ID" value="NZ_MTBP01000002.1"/>
</dbReference>
<comment type="caution">
    <text evidence="3">The sequence shown here is derived from an EMBL/GenBank/DDBJ whole genome shotgun (WGS) entry which is preliminary data.</text>
</comment>
<dbReference type="EMBL" id="MTBP01000002">
    <property type="protein sequence ID" value="POM24977.1"/>
    <property type="molecule type" value="Genomic_DNA"/>
</dbReference>
<sequence length="311" mass="33334">MTADLTAEPHEEPAAPALPQDPPVLLPVASLTTGDSPRRTPVDPEHVRRLAASGTPFPPVLAHARTLRVIDGLHRLAAARLRGDERIAVRLFTGAERDAFVLAVRANALHGLPLTAADRRAAALRIFASHPAASDRMIAGIVGMSARTVARLRAAGEATAAARVGRDGRVRPASGAAGRRRAAALAAAHPDWSLRRIAREAGISPETVRDVRRRTSRGEDPVPERRARPVPDGPDDGGTADRLRDDLLQSEAGRALLRLLNSHAVDAGEWERMKQTLPPHCGDIVADLALECGRVWNAFAERVERRIGDVA</sequence>
<evidence type="ECO:0000259" key="2">
    <source>
        <dbReference type="SMART" id="SM00470"/>
    </source>
</evidence>
<feature type="region of interest" description="Disordered" evidence="1">
    <location>
        <begin position="206"/>
        <end position="242"/>
    </location>
</feature>
<evidence type="ECO:0000313" key="4">
    <source>
        <dbReference type="Proteomes" id="UP000242367"/>
    </source>
</evidence>
<dbReference type="InterPro" id="IPR003115">
    <property type="entry name" value="ParB_N"/>
</dbReference>
<gene>
    <name evidence="3" type="primary">novG_2</name>
    <name evidence="3" type="ORF">BTM25_36170</name>
</gene>
<dbReference type="InterPro" id="IPR036086">
    <property type="entry name" value="ParB/Sulfiredoxin_sf"/>
</dbReference>
<accession>A0A2P4UIV5</accession>
<dbReference type="SMART" id="SM00470">
    <property type="entry name" value="ParB"/>
    <property type="match status" value="1"/>
</dbReference>
<evidence type="ECO:0000313" key="3">
    <source>
        <dbReference type="EMBL" id="POM24977.1"/>
    </source>
</evidence>
<protein>
    <submittedName>
        <fullName evidence="3">Transcriptional regulator NovG</fullName>
    </submittedName>
</protein>
<feature type="domain" description="ParB-like N-terminal" evidence="2">
    <location>
        <begin position="24"/>
        <end position="108"/>
    </location>
</feature>
<name>A0A2P4UIV5_9ACTN</name>
<dbReference type="SUPFAM" id="SSF110849">
    <property type="entry name" value="ParB/Sulfiredoxin"/>
    <property type="match status" value="1"/>
</dbReference>
<keyword evidence="4" id="KW-1185">Reference proteome</keyword>
<organism evidence="3 4">
    <name type="scientific">Actinomadura rubteroloni</name>
    <dbReference type="NCBI Taxonomy" id="1926885"/>
    <lineage>
        <taxon>Bacteria</taxon>
        <taxon>Bacillati</taxon>
        <taxon>Actinomycetota</taxon>
        <taxon>Actinomycetes</taxon>
        <taxon>Streptosporangiales</taxon>
        <taxon>Thermomonosporaceae</taxon>
        <taxon>Actinomadura</taxon>
    </lineage>
</organism>
<dbReference type="AlphaFoldDB" id="A0A2P4UIV5"/>